<gene>
    <name evidence="1" type="ORF">FA045_08315</name>
</gene>
<keyword evidence="2" id="KW-1185">Reference proteome</keyword>
<reference evidence="1 2" key="1">
    <citation type="submission" date="2019-04" db="EMBL/GenBank/DDBJ databases">
        <title>Pedobacter sp. AR-2-6 sp. nov., isolated from Arctic soil.</title>
        <authorList>
            <person name="Dahal R.H."/>
            <person name="Kim D.-U."/>
        </authorList>
    </citation>
    <scope>NUCLEOTIDE SEQUENCE [LARGE SCALE GENOMIC DNA]</scope>
    <source>
        <strain evidence="1 2">AR-2-6</strain>
    </source>
</reference>
<dbReference type="OrthoDB" id="9955231at2"/>
<dbReference type="RefSeq" id="WP_136876434.1">
    <property type="nucleotide sequence ID" value="NZ_SWBO01000004.1"/>
</dbReference>
<evidence type="ECO:0000313" key="1">
    <source>
        <dbReference type="EMBL" id="TKC01239.1"/>
    </source>
</evidence>
<accession>A0A4U1C9W7</accession>
<protein>
    <submittedName>
        <fullName evidence="1">Uncharacterized protein</fullName>
    </submittedName>
</protein>
<name>A0A4U1C9W7_9SPHI</name>
<sequence length="65" mass="7433">MITETNKTIQQYAVEFEEDYQKIMGHNNNLKLSQTMGNINSFEIYTVYTDNTPVIASNSSVIVKL</sequence>
<comment type="caution">
    <text evidence="1">The sequence shown here is derived from an EMBL/GenBank/DDBJ whole genome shotgun (WGS) entry which is preliminary data.</text>
</comment>
<organism evidence="1 2">
    <name type="scientific">Pedobacter cryotolerans</name>
    <dbReference type="NCBI Taxonomy" id="2571270"/>
    <lineage>
        <taxon>Bacteria</taxon>
        <taxon>Pseudomonadati</taxon>
        <taxon>Bacteroidota</taxon>
        <taxon>Sphingobacteriia</taxon>
        <taxon>Sphingobacteriales</taxon>
        <taxon>Sphingobacteriaceae</taxon>
        <taxon>Pedobacter</taxon>
    </lineage>
</organism>
<dbReference type="Proteomes" id="UP000310477">
    <property type="component" value="Unassembled WGS sequence"/>
</dbReference>
<proteinExistence type="predicted"/>
<dbReference type="EMBL" id="SWBO01000004">
    <property type="protein sequence ID" value="TKC01239.1"/>
    <property type="molecule type" value="Genomic_DNA"/>
</dbReference>
<evidence type="ECO:0000313" key="2">
    <source>
        <dbReference type="Proteomes" id="UP000310477"/>
    </source>
</evidence>
<dbReference type="AlphaFoldDB" id="A0A4U1C9W7"/>